<dbReference type="InterPro" id="IPR036390">
    <property type="entry name" value="WH_DNA-bd_sf"/>
</dbReference>
<dbReference type="Gene3D" id="1.10.10.10">
    <property type="entry name" value="Winged helix-like DNA-binding domain superfamily/Winged helix DNA-binding domain"/>
    <property type="match status" value="1"/>
</dbReference>
<evidence type="ECO:0000259" key="1">
    <source>
        <dbReference type="Pfam" id="PF09382"/>
    </source>
</evidence>
<dbReference type="NCBIfam" id="NF041107">
    <property type="entry name" value="RQC_minor_1"/>
    <property type="match status" value="1"/>
</dbReference>
<organism evidence="3 4">
    <name type="scientific">Natribacillus halophilus</name>
    <dbReference type="NCBI Taxonomy" id="549003"/>
    <lineage>
        <taxon>Bacteria</taxon>
        <taxon>Bacillati</taxon>
        <taxon>Bacillota</taxon>
        <taxon>Bacilli</taxon>
        <taxon>Bacillales</taxon>
        <taxon>Bacillaceae</taxon>
        <taxon>Natribacillus</taxon>
    </lineage>
</organism>
<dbReference type="Proteomes" id="UP000198853">
    <property type="component" value="Unassembled WGS sequence"/>
</dbReference>
<dbReference type="AlphaFoldDB" id="A0A1G8KPJ4"/>
<dbReference type="Pfam" id="PF13451">
    <property type="entry name" value="zf_Tbcl"/>
    <property type="match status" value="1"/>
</dbReference>
<protein>
    <submittedName>
        <fullName evidence="3">RQC domain-containing protein</fullName>
    </submittedName>
</protein>
<dbReference type="EMBL" id="FNEN01000002">
    <property type="protein sequence ID" value="SDI45328.1"/>
    <property type="molecule type" value="Genomic_DNA"/>
</dbReference>
<dbReference type="InterPro" id="IPR036388">
    <property type="entry name" value="WH-like_DNA-bd_sf"/>
</dbReference>
<reference evidence="3 4" key="1">
    <citation type="submission" date="2016-10" db="EMBL/GenBank/DDBJ databases">
        <authorList>
            <person name="de Groot N.N."/>
        </authorList>
    </citation>
    <scope>NUCLEOTIDE SEQUENCE [LARGE SCALE GENOMIC DNA]</scope>
    <source>
        <strain evidence="3 4">DSM 21771</strain>
    </source>
</reference>
<dbReference type="GO" id="GO:0006260">
    <property type="term" value="P:DNA replication"/>
    <property type="evidence" value="ECO:0007669"/>
    <property type="project" value="InterPro"/>
</dbReference>
<feature type="domain" description="Probable zinc-binding" evidence="2">
    <location>
        <begin position="200"/>
        <end position="241"/>
    </location>
</feature>
<dbReference type="InterPro" id="IPR025306">
    <property type="entry name" value="Zn-bnd_dom_prob"/>
</dbReference>
<evidence type="ECO:0000313" key="3">
    <source>
        <dbReference type="EMBL" id="SDI45328.1"/>
    </source>
</evidence>
<sequence>MKLSESDIRTILRAADDIIGQGGRSLLAKILKGSREKKVLQYELDQCPAYGCFHSAKLQDVIDKIDWMIDYDFLDIEYSGKLPMVVFTERGWQIESDQRADELLSEWNQWVAEGRQSPDMGYLKDRNRQMILLFIEKVRETQDRKYISYLQEWEKIDYKKVRAEIRATIKALEANDPINQEVVQKRKESIKEALEGSAPQDLLLKCWECGKRFTFTVGEQHFYKQKGFVHPKRCEECRDRRYG</sequence>
<evidence type="ECO:0000313" key="4">
    <source>
        <dbReference type="Proteomes" id="UP000198853"/>
    </source>
</evidence>
<dbReference type="Pfam" id="PF09382">
    <property type="entry name" value="RQC"/>
    <property type="match status" value="1"/>
</dbReference>
<proteinExistence type="predicted"/>
<evidence type="ECO:0000259" key="2">
    <source>
        <dbReference type="Pfam" id="PF13451"/>
    </source>
</evidence>
<dbReference type="GO" id="GO:0043138">
    <property type="term" value="F:3'-5' DNA helicase activity"/>
    <property type="evidence" value="ECO:0007669"/>
    <property type="project" value="InterPro"/>
</dbReference>
<dbReference type="GO" id="GO:0006281">
    <property type="term" value="P:DNA repair"/>
    <property type="evidence" value="ECO:0007669"/>
    <property type="project" value="InterPro"/>
</dbReference>
<dbReference type="RefSeq" id="WP_245723037.1">
    <property type="nucleotide sequence ID" value="NZ_FNEN01000002.1"/>
</dbReference>
<feature type="domain" description="RQC" evidence="1">
    <location>
        <begin position="7"/>
        <end position="98"/>
    </location>
</feature>
<accession>A0A1G8KPJ4</accession>
<name>A0A1G8KPJ4_9BACI</name>
<dbReference type="InterPro" id="IPR018982">
    <property type="entry name" value="RQC_domain"/>
</dbReference>
<keyword evidence="4" id="KW-1185">Reference proteome</keyword>
<dbReference type="SUPFAM" id="SSF46785">
    <property type="entry name" value="Winged helix' DNA-binding domain"/>
    <property type="match status" value="1"/>
</dbReference>
<gene>
    <name evidence="3" type="ORF">SAMN04488123_102230</name>
</gene>